<evidence type="ECO:0000259" key="10">
    <source>
        <dbReference type="Pfam" id="PF12105"/>
    </source>
</evidence>
<evidence type="ECO:0000313" key="11">
    <source>
        <dbReference type="EMBL" id="AQQ66850.1"/>
    </source>
</evidence>
<comment type="function">
    <text evidence="7">Catalyzes the 2'-O methylation of guanosine at position 18 in tRNA.</text>
</comment>
<keyword evidence="5 7" id="KW-0819">tRNA processing</keyword>
<protein>
    <recommendedName>
        <fullName evidence="7">tRNA (guanosine(18)-2'-O)-methyltransferase</fullName>
        <ecNumber evidence="7">2.1.1.34</ecNumber>
    </recommendedName>
    <alternativeName>
        <fullName evidence="7">tRNA [Gm18] methyltransferase</fullName>
    </alternativeName>
</protein>
<keyword evidence="12" id="KW-1185">Reference proteome</keyword>
<keyword evidence="4 7" id="KW-0949">S-adenosyl-L-methionine</keyword>
<comment type="similarity">
    <text evidence="7">Belongs to the class IV-like SAM-binding methyltransferase superfamily. RNA methyltransferase TrmH family.</text>
</comment>
<dbReference type="InterPro" id="IPR033671">
    <property type="entry name" value="TrmH"/>
</dbReference>
<dbReference type="KEGG" id="maga:Mag101_03745"/>
<evidence type="ECO:0000256" key="6">
    <source>
        <dbReference type="ARBA" id="ARBA00022884"/>
    </source>
</evidence>
<feature type="binding site" evidence="7">
    <location>
        <position position="139"/>
    </location>
    <ligand>
        <name>S-adenosyl-L-methionine</name>
        <dbReference type="ChEBI" id="CHEBI:59789"/>
    </ligand>
</feature>
<organism evidence="11 12">
    <name type="scientific">Microbulbifer agarilyticus</name>
    <dbReference type="NCBI Taxonomy" id="260552"/>
    <lineage>
        <taxon>Bacteria</taxon>
        <taxon>Pseudomonadati</taxon>
        <taxon>Pseudomonadota</taxon>
        <taxon>Gammaproteobacteria</taxon>
        <taxon>Cellvibrionales</taxon>
        <taxon>Microbulbiferaceae</taxon>
        <taxon>Microbulbifer</taxon>
    </lineage>
</organism>
<gene>
    <name evidence="7" type="primary">trmH</name>
    <name evidence="11" type="ORF">Mag101_03745</name>
</gene>
<name>A0A1Q2M2F3_9GAMM</name>
<evidence type="ECO:0000256" key="8">
    <source>
        <dbReference type="SAM" id="MobiDB-lite"/>
    </source>
</evidence>
<keyword evidence="6 7" id="KW-0694">RNA-binding</keyword>
<feature type="domain" description="RNA methyltransferase SpoU/TrmH type C-terminal" evidence="10">
    <location>
        <begin position="163"/>
        <end position="216"/>
    </location>
</feature>
<dbReference type="EMBL" id="CP019650">
    <property type="protein sequence ID" value="AQQ66850.1"/>
    <property type="molecule type" value="Genomic_DNA"/>
</dbReference>
<comment type="caution">
    <text evidence="7">Lacks conserved residue(s) required for the propagation of feature annotation.</text>
</comment>
<sequence length="228" mass="25945">MSRSRYEKFKQVLRQRQHDMTLLTDQVHKGQNISAMLRTADAVGIPEIHMVQPSYGHLLYHNTAGGSGRFTGNAVYPDIESGMVELKNRGMHLYAAHWSDRAIDFRAADYTKPFALIMGAEKHGLSDYAAEHADDHVTIPIIGMVESYNVSVAAAIILQEAMHQRQKAGMYEDKVLDEEDPAIKDILFRWMHPKMVKYCEKHNLPFPELDEDGDIIPPKDPKYRQPGQ</sequence>
<dbReference type="SUPFAM" id="SSF75217">
    <property type="entry name" value="alpha/beta knot"/>
    <property type="match status" value="1"/>
</dbReference>
<dbReference type="NCBIfam" id="NF008295">
    <property type="entry name" value="PRK11081.1"/>
    <property type="match status" value="1"/>
</dbReference>
<dbReference type="Proteomes" id="UP000188219">
    <property type="component" value="Chromosome"/>
</dbReference>
<dbReference type="EC" id="2.1.1.34" evidence="7"/>
<dbReference type="PANTHER" id="PTHR43453">
    <property type="entry name" value="RRNA METHYLASE-LIKE"/>
    <property type="match status" value="1"/>
</dbReference>
<dbReference type="GO" id="GO:0000049">
    <property type="term" value="F:tRNA binding"/>
    <property type="evidence" value="ECO:0007669"/>
    <property type="project" value="UniProtKB-UniRule"/>
</dbReference>
<dbReference type="InterPro" id="IPR022724">
    <property type="entry name" value="rRNA_MeTrfase_SpoU_C"/>
</dbReference>
<dbReference type="CDD" id="cd18092">
    <property type="entry name" value="SpoU-like_TrmH"/>
    <property type="match status" value="1"/>
</dbReference>
<reference evidence="11" key="1">
    <citation type="submission" date="2017-02" db="EMBL/GenBank/DDBJ databases">
        <title>Genome of Microbulbifer agarilyticus GP101.</title>
        <authorList>
            <person name="Jung J."/>
            <person name="Bae S.S."/>
            <person name="Baek K."/>
        </authorList>
    </citation>
    <scope>NUCLEOTIDE SEQUENCE [LARGE SCALE GENOMIC DNA]</scope>
    <source>
        <strain evidence="11">GP101</strain>
    </source>
</reference>
<proteinExistence type="inferred from homology"/>
<dbReference type="AlphaFoldDB" id="A0A1Q2M2F3"/>
<dbReference type="OrthoDB" id="9794400at2"/>
<dbReference type="STRING" id="260552.Mag101_03745"/>
<dbReference type="InterPro" id="IPR029028">
    <property type="entry name" value="Alpha/beta_knot_MTases"/>
</dbReference>
<dbReference type="Pfam" id="PF00588">
    <property type="entry name" value="SpoU_methylase"/>
    <property type="match status" value="1"/>
</dbReference>
<dbReference type="InterPro" id="IPR001537">
    <property type="entry name" value="SpoU_MeTrfase"/>
</dbReference>
<evidence type="ECO:0000256" key="1">
    <source>
        <dbReference type="ARBA" id="ARBA00022555"/>
    </source>
</evidence>
<accession>A0A1Q2M2F3</accession>
<evidence type="ECO:0000256" key="3">
    <source>
        <dbReference type="ARBA" id="ARBA00022679"/>
    </source>
</evidence>
<dbReference type="InterPro" id="IPR029026">
    <property type="entry name" value="tRNA_m1G_MTases_N"/>
</dbReference>
<evidence type="ECO:0000256" key="5">
    <source>
        <dbReference type="ARBA" id="ARBA00022694"/>
    </source>
</evidence>
<keyword evidence="3 7" id="KW-0808">Transferase</keyword>
<dbReference type="GO" id="GO:0141100">
    <property type="term" value="F:tRNA (guanine(18)-2'-O)-methyltransferase activity"/>
    <property type="evidence" value="ECO:0007669"/>
    <property type="project" value="UniProtKB-UniRule"/>
</dbReference>
<dbReference type="Gene3D" id="3.40.1280.10">
    <property type="match status" value="1"/>
</dbReference>
<dbReference type="Pfam" id="PF12105">
    <property type="entry name" value="SpoU_methylas_C"/>
    <property type="match status" value="1"/>
</dbReference>
<dbReference type="RefSeq" id="WP_077400985.1">
    <property type="nucleotide sequence ID" value="NZ_CP019650.1"/>
</dbReference>
<evidence type="ECO:0000256" key="4">
    <source>
        <dbReference type="ARBA" id="ARBA00022691"/>
    </source>
</evidence>
<evidence type="ECO:0000259" key="9">
    <source>
        <dbReference type="Pfam" id="PF00588"/>
    </source>
</evidence>
<dbReference type="HAMAP" id="MF_02060">
    <property type="entry name" value="tRNA_methyltr_TrmH"/>
    <property type="match status" value="1"/>
</dbReference>
<feature type="compositionally biased region" description="Basic and acidic residues" evidence="8">
    <location>
        <begin position="217"/>
        <end position="228"/>
    </location>
</feature>
<feature type="domain" description="tRNA/rRNA methyltransferase SpoU type" evidence="9">
    <location>
        <begin position="20"/>
        <end position="158"/>
    </location>
</feature>
<evidence type="ECO:0000313" key="12">
    <source>
        <dbReference type="Proteomes" id="UP000188219"/>
    </source>
</evidence>
<feature type="region of interest" description="Disordered" evidence="8">
    <location>
        <begin position="209"/>
        <end position="228"/>
    </location>
</feature>
<dbReference type="GO" id="GO:0002938">
    <property type="term" value="P:tRNA guanine ribose methylation"/>
    <property type="evidence" value="ECO:0007669"/>
    <property type="project" value="UniProtKB-UniRule"/>
</dbReference>
<dbReference type="eggNOG" id="COG0566">
    <property type="taxonomic scope" value="Bacteria"/>
</dbReference>
<keyword evidence="1 7" id="KW-0820">tRNA-binding</keyword>
<keyword evidence="2 7" id="KW-0489">Methyltransferase</keyword>
<evidence type="ECO:0000256" key="2">
    <source>
        <dbReference type="ARBA" id="ARBA00022603"/>
    </source>
</evidence>
<dbReference type="PANTHER" id="PTHR43453:SF1">
    <property type="entry name" value="TRNA_RRNA METHYLTRANSFERASE SPOU TYPE DOMAIN-CONTAINING PROTEIN"/>
    <property type="match status" value="1"/>
</dbReference>
<comment type="catalytic activity">
    <reaction evidence="7">
        <text>guanosine(18) in tRNA + S-adenosyl-L-methionine = 2'-O-methylguanosine(18) in tRNA + S-adenosyl-L-homocysteine + H(+)</text>
        <dbReference type="Rhea" id="RHEA:20077"/>
        <dbReference type="Rhea" id="RHEA-COMP:10190"/>
        <dbReference type="Rhea" id="RHEA-COMP:10192"/>
        <dbReference type="ChEBI" id="CHEBI:15378"/>
        <dbReference type="ChEBI" id="CHEBI:57856"/>
        <dbReference type="ChEBI" id="CHEBI:59789"/>
        <dbReference type="ChEBI" id="CHEBI:74269"/>
        <dbReference type="ChEBI" id="CHEBI:74445"/>
        <dbReference type="EC" id="2.1.1.34"/>
    </reaction>
</comment>
<evidence type="ECO:0000256" key="7">
    <source>
        <dbReference type="HAMAP-Rule" id="MF_02060"/>
    </source>
</evidence>